<name>A0A1M4EC00_9ACTN</name>
<dbReference type="Pfam" id="PF13374">
    <property type="entry name" value="TPR_10"/>
    <property type="match status" value="1"/>
</dbReference>
<evidence type="ECO:0000259" key="1">
    <source>
        <dbReference type="Pfam" id="PF25000"/>
    </source>
</evidence>
<dbReference type="SUPFAM" id="SSF48452">
    <property type="entry name" value="TPR-like"/>
    <property type="match status" value="2"/>
</dbReference>
<dbReference type="AlphaFoldDB" id="A0A1M4EC00"/>
<dbReference type="PANTHER" id="PTHR46082:SF6">
    <property type="entry name" value="AAA+ ATPASE DOMAIN-CONTAINING PROTEIN-RELATED"/>
    <property type="match status" value="1"/>
</dbReference>
<dbReference type="SUPFAM" id="SSF52540">
    <property type="entry name" value="P-loop containing nucleoside triphosphate hydrolases"/>
    <property type="match status" value="1"/>
</dbReference>
<dbReference type="Pfam" id="PF25000">
    <property type="entry name" value="DUF7779"/>
    <property type="match status" value="1"/>
</dbReference>
<gene>
    <name evidence="2" type="ORF">BN4615_P5931</name>
</gene>
<dbReference type="InterPro" id="IPR027417">
    <property type="entry name" value="P-loop_NTPase"/>
</dbReference>
<dbReference type="NCBIfam" id="NF040586">
    <property type="entry name" value="FxSxx_TPR"/>
    <property type="match status" value="1"/>
</dbReference>
<dbReference type="PANTHER" id="PTHR46082">
    <property type="entry name" value="ATP/GTP-BINDING PROTEIN-RELATED"/>
    <property type="match status" value="1"/>
</dbReference>
<evidence type="ECO:0000313" key="2">
    <source>
        <dbReference type="EMBL" id="SBO96415.1"/>
    </source>
</evidence>
<dbReference type="Gene3D" id="3.40.50.300">
    <property type="entry name" value="P-loop containing nucleotide triphosphate hydrolases"/>
    <property type="match status" value="1"/>
</dbReference>
<dbReference type="InterPro" id="IPR056681">
    <property type="entry name" value="DUF7779"/>
</dbReference>
<reference evidence="2" key="1">
    <citation type="submission" date="2016-04" db="EMBL/GenBank/DDBJ databases">
        <authorList>
            <person name="Evans L.H."/>
            <person name="Alamgir A."/>
            <person name="Owens N."/>
            <person name="Weber N.D."/>
            <person name="Virtaneva K."/>
            <person name="Barbian K."/>
            <person name="Babar A."/>
            <person name="Rosenke K."/>
        </authorList>
    </citation>
    <scope>NUCLEOTIDE SEQUENCE</scope>
    <source>
        <strain evidence="2">Nono1</strain>
    </source>
</reference>
<accession>A0A1M4EC00</accession>
<dbReference type="Gene3D" id="1.25.40.10">
    <property type="entry name" value="Tetratricopeptide repeat domain"/>
    <property type="match status" value="2"/>
</dbReference>
<organism evidence="2">
    <name type="scientific">Nonomuraea gerenzanensis</name>
    <dbReference type="NCBI Taxonomy" id="93944"/>
    <lineage>
        <taxon>Bacteria</taxon>
        <taxon>Bacillati</taxon>
        <taxon>Actinomycetota</taxon>
        <taxon>Actinomycetes</taxon>
        <taxon>Streptosporangiales</taxon>
        <taxon>Streptosporangiaceae</taxon>
        <taxon>Nonomuraea</taxon>
    </lineage>
</organism>
<dbReference type="Pfam" id="PF13424">
    <property type="entry name" value="TPR_12"/>
    <property type="match status" value="2"/>
</dbReference>
<dbReference type="EMBL" id="LT559118">
    <property type="protein sequence ID" value="SBO96415.1"/>
    <property type="molecule type" value="Genomic_DNA"/>
</dbReference>
<proteinExistence type="predicted"/>
<protein>
    <submittedName>
        <fullName evidence="2">Putative ATP/GTP-binding protein</fullName>
    </submittedName>
</protein>
<sequence>MIWWVRAEQEDTIRNSIVALGRRMRLPDFTGENRDYSSQTVLDALRNGEPYAKFLLIFDNATQPEIVRRYIPHGNGHVIITSRVQGWRQAVRDDGIEVSQFALDETVAFLRRRVTTLAPAGDGAEEKRRLRLARQLAAALDNLPLAAEHAAAYLTQTGSSVEEYLERFQRDAHDLLGESVDMYYPQVVATTWSLARGSISDEAVALFSLLAFFSPEPIAETLLVQSGRVLNVSGPVGKIVDSVTEYRRAARELARFSLVKLDGIRNTIQVHRVVQAVTKARIEREDLAQARLLRKTVHTLLAASDPLEPEREDNDPKYEFSRQHLLPADALNTDNAHLRNLVINQVRRLALRGGYAESLSLGQAALTNWRGRLGDEDLQVLALAAEVASVLRDVGRYEDAYTLNQQTLGVLSRVYGKENEVYLRCARSFDSDIRFMGRYQEALDHEMELLPRYESVFGTQDHSSLMIRNNIAVSLRCIGRFEEALRWDEETYEERKRLFGYSHVDALISKFAIARDLRRLGRYEESLDHLREVVELMDQKNEPWHRHRLLVVADLAVALRRVGFHEDAVTTGEAIWGRHRTLLGPEHRQTLVVATNLIIDRRNTENLSGAQSLGEETLQAWEKTAGADHPNTHATQMNLATVLRRRGNPLGARELDERALAGFRASLGETHPSSLIVMGNLASDLSALGETRAARELGEATFEMSRVTRGDKHPATLVIMANLSVDRRADGDLAQADALYADVMDLFDEVLSSEHWEARRAAQRGRLDLDIEPMSA</sequence>
<dbReference type="InterPro" id="IPR011990">
    <property type="entry name" value="TPR-like_helical_dom_sf"/>
</dbReference>
<dbReference type="InterPro" id="IPR053137">
    <property type="entry name" value="NLR-like"/>
</dbReference>
<feature type="domain" description="DUF7779" evidence="1">
    <location>
        <begin position="198"/>
        <end position="286"/>
    </location>
</feature>